<dbReference type="AlphaFoldDB" id="A0A4Q7LT96"/>
<keyword evidence="1" id="KW-0732">Signal</keyword>
<dbReference type="Proteomes" id="UP000293433">
    <property type="component" value="Unassembled WGS sequence"/>
</dbReference>
<protein>
    <submittedName>
        <fullName evidence="3">Putative secreted protein with PEP-CTERM sorting signal</fullName>
    </submittedName>
</protein>
<gene>
    <name evidence="3" type="ORF">EV685_0464</name>
</gene>
<evidence type="ECO:0000313" key="3">
    <source>
        <dbReference type="EMBL" id="RZS58185.1"/>
    </source>
</evidence>
<dbReference type="NCBIfam" id="TIGR02595">
    <property type="entry name" value="PEP_CTERM"/>
    <property type="match status" value="1"/>
</dbReference>
<sequence>MFKKLILAAAFAVGSFGAHAAPVDSNFYSDIDGNSTVNLPIGSFIAAAALSDALVSFSLFTVPGLSSVSPTLSISLTPSGPGQLLGMGSSGVPATLTFFGFPVLGNLTNFSASFTGLTAGTYSVRLLDSNNLTNNPVASTNFSATVTAVPEPETYAMLLAGLGVVGALSRRRKALQA</sequence>
<reference evidence="3 4" key="1">
    <citation type="submission" date="2019-02" db="EMBL/GenBank/DDBJ databases">
        <title>Genomic Encyclopedia of Type Strains, Phase IV (KMG-IV): sequencing the most valuable type-strain genomes for metagenomic binning, comparative biology and taxonomic classification.</title>
        <authorList>
            <person name="Goeker M."/>
        </authorList>
    </citation>
    <scope>NUCLEOTIDE SEQUENCE [LARGE SCALE GENOMIC DNA]</scope>
    <source>
        <strain evidence="3 4">DSM 10617</strain>
    </source>
</reference>
<dbReference type="EMBL" id="SGWV01000007">
    <property type="protein sequence ID" value="RZS58185.1"/>
    <property type="molecule type" value="Genomic_DNA"/>
</dbReference>
<feature type="domain" description="Ice-binding protein C-terminal" evidence="2">
    <location>
        <begin position="148"/>
        <end position="172"/>
    </location>
</feature>
<evidence type="ECO:0000259" key="2">
    <source>
        <dbReference type="Pfam" id="PF07589"/>
    </source>
</evidence>
<dbReference type="InterPro" id="IPR013424">
    <property type="entry name" value="Ice-binding_C"/>
</dbReference>
<name>A0A4Q7LT96_9BURK</name>
<evidence type="ECO:0000256" key="1">
    <source>
        <dbReference type="SAM" id="SignalP"/>
    </source>
</evidence>
<dbReference type="Pfam" id="PF07589">
    <property type="entry name" value="PEP-CTERM"/>
    <property type="match status" value="1"/>
</dbReference>
<keyword evidence="4" id="KW-1185">Reference proteome</keyword>
<feature type="chain" id="PRO_5020991265" evidence="1">
    <location>
        <begin position="21"/>
        <end position="177"/>
    </location>
</feature>
<proteinExistence type="predicted"/>
<organism evidence="3 4">
    <name type="scientific">Sphaerotilus mobilis</name>
    <dbReference type="NCBI Taxonomy" id="47994"/>
    <lineage>
        <taxon>Bacteria</taxon>
        <taxon>Pseudomonadati</taxon>
        <taxon>Pseudomonadota</taxon>
        <taxon>Betaproteobacteria</taxon>
        <taxon>Burkholderiales</taxon>
        <taxon>Sphaerotilaceae</taxon>
        <taxon>Sphaerotilus</taxon>
    </lineage>
</organism>
<evidence type="ECO:0000313" key="4">
    <source>
        <dbReference type="Proteomes" id="UP000293433"/>
    </source>
</evidence>
<comment type="caution">
    <text evidence="3">The sequence shown here is derived from an EMBL/GenBank/DDBJ whole genome shotgun (WGS) entry which is preliminary data.</text>
</comment>
<feature type="signal peptide" evidence="1">
    <location>
        <begin position="1"/>
        <end position="20"/>
    </location>
</feature>
<accession>A0A4Q7LT96</accession>